<proteinExistence type="predicted"/>
<dbReference type="RefSeq" id="WP_275228137.1">
    <property type="nucleotide sequence ID" value="NZ_JARESE010000028.1"/>
</dbReference>
<comment type="caution">
    <text evidence="4">The sequence shown here is derived from an EMBL/GenBank/DDBJ whole genome shotgun (WGS) entry which is preliminary data.</text>
</comment>
<keyword evidence="1" id="KW-0436">Ligase</keyword>
<dbReference type="Pfam" id="PF07478">
    <property type="entry name" value="Dala_Dala_lig_C"/>
    <property type="match status" value="1"/>
</dbReference>
<keyword evidence="5" id="KW-1185">Reference proteome</keyword>
<organism evidence="4 5">
    <name type="scientific">Novosphingobium album</name>
    <name type="common">ex Liu et al. 2023</name>
    <dbReference type="NCBI Taxonomy" id="3031130"/>
    <lineage>
        <taxon>Bacteria</taxon>
        <taxon>Pseudomonadati</taxon>
        <taxon>Pseudomonadota</taxon>
        <taxon>Alphaproteobacteria</taxon>
        <taxon>Sphingomonadales</taxon>
        <taxon>Sphingomonadaceae</taxon>
        <taxon>Novosphingobium</taxon>
    </lineage>
</organism>
<keyword evidence="2" id="KW-0067">ATP-binding</keyword>
<reference evidence="4 5" key="1">
    <citation type="submission" date="2023-03" db="EMBL/GenBank/DDBJ databases">
        <title>NovoSphingobium album sp. nov. isolated from polycyclic aromatic hydrocarbons- and heavy-metal polluted soil.</title>
        <authorList>
            <person name="Liu Z."/>
            <person name="Wang K."/>
        </authorList>
    </citation>
    <scope>NUCLEOTIDE SEQUENCE [LARGE SCALE GENOMIC DNA]</scope>
    <source>
        <strain evidence="4 5">H3SJ31-1</strain>
    </source>
</reference>
<dbReference type="PROSITE" id="PS50975">
    <property type="entry name" value="ATP_GRASP"/>
    <property type="match status" value="1"/>
</dbReference>
<dbReference type="InterPro" id="IPR011095">
    <property type="entry name" value="Dala_Dala_lig_C"/>
</dbReference>
<evidence type="ECO:0000259" key="3">
    <source>
        <dbReference type="PROSITE" id="PS50975"/>
    </source>
</evidence>
<evidence type="ECO:0000256" key="2">
    <source>
        <dbReference type="PROSITE-ProRule" id="PRU00409"/>
    </source>
</evidence>
<feature type="domain" description="ATP-grasp" evidence="3">
    <location>
        <begin position="226"/>
        <end position="476"/>
    </location>
</feature>
<protein>
    <submittedName>
        <fullName evidence="4">ATP-grasp domain-containing protein</fullName>
    </submittedName>
</protein>
<gene>
    <name evidence="4" type="ORF">PYV00_10070</name>
</gene>
<keyword evidence="2" id="KW-0547">Nucleotide-binding</keyword>
<name>A0ABT5WQA8_9SPHN</name>
<dbReference type="Proteomes" id="UP001216253">
    <property type="component" value="Unassembled WGS sequence"/>
</dbReference>
<dbReference type="EMBL" id="JARESE010000028">
    <property type="protein sequence ID" value="MDE8652064.1"/>
    <property type="molecule type" value="Genomic_DNA"/>
</dbReference>
<evidence type="ECO:0000313" key="5">
    <source>
        <dbReference type="Proteomes" id="UP001216253"/>
    </source>
</evidence>
<accession>A0ABT5WQA8</accession>
<dbReference type="SUPFAM" id="SSF56059">
    <property type="entry name" value="Glutathione synthetase ATP-binding domain-like"/>
    <property type="match status" value="1"/>
</dbReference>
<evidence type="ECO:0000256" key="1">
    <source>
        <dbReference type="ARBA" id="ARBA00022598"/>
    </source>
</evidence>
<dbReference type="Gene3D" id="3.30.470.20">
    <property type="entry name" value="ATP-grasp fold, B domain"/>
    <property type="match status" value="2"/>
</dbReference>
<sequence>MTTTDGFQAYRYHMRQPALHVRDAFELTGSPELAHIDLWLSDYFRITGLNLPSAGSGEDAARANAIAITARALTLYGELARASGLPSFDPGRVLRVAIGDAGRVDITVALPIVENLHDAIFARLFHDALQLVLGPLSLAPSPETASTLLLRIENELASKLRETTDLTSTTVTLSDFAYRSGVPFRHLGGGTMLYGWGARAQIMHSSTGLADSVVGNRISGNKFEAARFMRAAGLPVPEHMLVQTREQALRAAETIGWPVVVKPIDRERSEGVTAFIDNEADFLAAFDYAREWGEAALVEKHIHGASYRILVANGQVNYVVERIPKCVIGNGQDTVAQLAARGDAAREKLPPWKRLMPFPIDDLARQCLARDGLTPDSVPAEGQRAWLRPIFSNAWGGDVAEVTDQLHPENVQLACEVTRLFGLSIAGVDMITPDLTRPWYENGAVINEINTRPQINSSLREHRLMQFWPLMLGGDGRIPVHLIVGTGDLVGAARDRRNDLGASRHYLTTADRTERPDGLPLVLGADTLFDRAIALILRRDVRALVLAGSLDEIVRRGLPVDGIDSLRTVGLDGAEADDAQRRIRALIPVVEREPAEA</sequence>
<evidence type="ECO:0000313" key="4">
    <source>
        <dbReference type="EMBL" id="MDE8652064.1"/>
    </source>
</evidence>
<dbReference type="InterPro" id="IPR011761">
    <property type="entry name" value="ATP-grasp"/>
</dbReference>
<dbReference type="PANTHER" id="PTHR21621">
    <property type="entry name" value="RIBOSOMAL PROTEIN S6 MODIFICATION PROTEIN"/>
    <property type="match status" value="1"/>
</dbReference>
<dbReference type="PANTHER" id="PTHR21621:SF0">
    <property type="entry name" value="BETA-CITRYLGLUTAMATE SYNTHASE B-RELATED"/>
    <property type="match status" value="1"/>
</dbReference>